<keyword evidence="1 3" id="KW-0547">Nucleotide-binding</keyword>
<dbReference type="AlphaFoldDB" id="A0A173YGG9"/>
<evidence type="ECO:0000313" key="9">
    <source>
        <dbReference type="Proteomes" id="UP000261031"/>
    </source>
</evidence>
<proteinExistence type="inferred from homology"/>
<accession>A0A173YGG9</accession>
<keyword evidence="2 3" id="KW-0067">ATP-binding</keyword>
<dbReference type="EMBL" id="QSWD01000002">
    <property type="protein sequence ID" value="RGP03488.1"/>
    <property type="molecule type" value="Genomic_DNA"/>
</dbReference>
<keyword evidence="3" id="KW-0173">Coenzyme A biosynthesis</keyword>
<dbReference type="GO" id="GO:0005737">
    <property type="term" value="C:cytoplasm"/>
    <property type="evidence" value="ECO:0007669"/>
    <property type="project" value="UniProtKB-SubCell"/>
</dbReference>
<dbReference type="GO" id="GO:0004140">
    <property type="term" value="F:dephospho-CoA kinase activity"/>
    <property type="evidence" value="ECO:0007669"/>
    <property type="project" value="UniProtKB-UniRule"/>
</dbReference>
<evidence type="ECO:0000313" key="11">
    <source>
        <dbReference type="Proteomes" id="UP000331308"/>
    </source>
</evidence>
<dbReference type="Proteomes" id="UP000284163">
    <property type="component" value="Unassembled WGS sequence"/>
</dbReference>
<dbReference type="RefSeq" id="WP_055063182.1">
    <property type="nucleotide sequence ID" value="NZ_JAQDIT010000001.1"/>
</dbReference>
<feature type="binding site" evidence="3">
    <location>
        <begin position="27"/>
        <end position="32"/>
    </location>
    <ligand>
        <name>ATP</name>
        <dbReference type="ChEBI" id="CHEBI:30616"/>
    </ligand>
</feature>
<dbReference type="HAMAP" id="MF_00376">
    <property type="entry name" value="Dephospho_CoA_kinase"/>
    <property type="match status" value="1"/>
</dbReference>
<evidence type="ECO:0000256" key="2">
    <source>
        <dbReference type="ARBA" id="ARBA00022840"/>
    </source>
</evidence>
<evidence type="ECO:0000313" key="10">
    <source>
        <dbReference type="Proteomes" id="UP000284163"/>
    </source>
</evidence>
<dbReference type="Pfam" id="PF01121">
    <property type="entry name" value="CoaE"/>
    <property type="match status" value="1"/>
</dbReference>
<protein>
    <recommendedName>
        <fullName evidence="3 4">Dephospho-CoA kinase</fullName>
        <ecNumber evidence="3 4">2.7.1.24</ecNumber>
    </recommendedName>
    <alternativeName>
        <fullName evidence="3">Dephosphocoenzyme A kinase</fullName>
    </alternativeName>
</protein>
<comment type="catalytic activity">
    <reaction evidence="3">
        <text>3'-dephospho-CoA + ATP = ADP + CoA + H(+)</text>
        <dbReference type="Rhea" id="RHEA:18245"/>
        <dbReference type="ChEBI" id="CHEBI:15378"/>
        <dbReference type="ChEBI" id="CHEBI:30616"/>
        <dbReference type="ChEBI" id="CHEBI:57287"/>
        <dbReference type="ChEBI" id="CHEBI:57328"/>
        <dbReference type="ChEBI" id="CHEBI:456216"/>
        <dbReference type="EC" id="2.7.1.24"/>
    </reaction>
</comment>
<comment type="subcellular location">
    <subcellularLocation>
        <location evidence="3">Cytoplasm</location>
    </subcellularLocation>
</comment>
<evidence type="ECO:0000313" key="7">
    <source>
        <dbReference type="EMBL" id="RGY77923.1"/>
    </source>
</evidence>
<dbReference type="PROSITE" id="PS51219">
    <property type="entry name" value="DPCK"/>
    <property type="match status" value="1"/>
</dbReference>
<keyword evidence="3 6" id="KW-0808">Transferase</keyword>
<dbReference type="NCBIfam" id="TIGR00152">
    <property type="entry name" value="dephospho-CoA kinase"/>
    <property type="match status" value="1"/>
</dbReference>
<dbReference type="EMBL" id="JAQKRA010000001">
    <property type="protein sequence ID" value="MDB6490809.1"/>
    <property type="molecule type" value="Genomic_DNA"/>
</dbReference>
<dbReference type="EC" id="2.7.1.24" evidence="3 4"/>
<dbReference type="Proteomes" id="UP001212008">
    <property type="component" value="Unassembled WGS sequence"/>
</dbReference>
<dbReference type="GO" id="GO:0015937">
    <property type="term" value="P:coenzyme A biosynthetic process"/>
    <property type="evidence" value="ECO:0007669"/>
    <property type="project" value="UniProtKB-UniRule"/>
</dbReference>
<reference evidence="9 10" key="1">
    <citation type="submission" date="2018-08" db="EMBL/GenBank/DDBJ databases">
        <title>A genome reference for cultivated species of the human gut microbiota.</title>
        <authorList>
            <person name="Zou Y."/>
            <person name="Xue W."/>
            <person name="Luo G."/>
        </authorList>
    </citation>
    <scope>NUCLEOTIDE SEQUENCE [LARGE SCALE GENOMIC DNA]</scope>
    <source>
        <strain evidence="7 10">CF01-1</strain>
        <strain evidence="6 9">OF05-12</strain>
    </source>
</reference>
<dbReference type="SUPFAM" id="SSF52540">
    <property type="entry name" value="P-loop containing nucleoside triphosphate hydrolases"/>
    <property type="match status" value="1"/>
</dbReference>
<dbReference type="PANTHER" id="PTHR10695">
    <property type="entry name" value="DEPHOSPHO-COA KINASE-RELATED"/>
    <property type="match status" value="1"/>
</dbReference>
<gene>
    <name evidence="3 5" type="primary">coaE</name>
    <name evidence="8" type="ORF">BPLFYP29_00442</name>
    <name evidence="7" type="ORF">DXA22_00605</name>
    <name evidence="6" type="ORF">DXA79_03085</name>
    <name evidence="5" type="ORF">PMN70_01095</name>
</gene>
<dbReference type="CDD" id="cd02022">
    <property type="entry name" value="DPCK"/>
    <property type="match status" value="1"/>
</dbReference>
<keyword evidence="3" id="KW-0963">Cytoplasm</keyword>
<comment type="caution">
    <text evidence="6">The sequence shown here is derived from an EMBL/GenBank/DDBJ whole genome shotgun (WGS) entry which is preliminary data.</text>
</comment>
<name>A0A173YGG9_BIFPS</name>
<dbReference type="Proteomes" id="UP000331308">
    <property type="component" value="Unassembled WGS sequence"/>
</dbReference>
<dbReference type="UniPathway" id="UPA00241">
    <property type="reaction ID" value="UER00356"/>
</dbReference>
<evidence type="ECO:0000313" key="5">
    <source>
        <dbReference type="EMBL" id="MDB6490809.1"/>
    </source>
</evidence>
<evidence type="ECO:0000313" key="8">
    <source>
        <dbReference type="EMBL" id="VUX62448.1"/>
    </source>
</evidence>
<dbReference type="EMBL" id="CABHOD010000003">
    <property type="protein sequence ID" value="VUX62448.1"/>
    <property type="molecule type" value="Genomic_DNA"/>
</dbReference>
<reference evidence="8 11" key="2">
    <citation type="submission" date="2019-07" db="EMBL/GenBank/DDBJ databases">
        <authorList>
            <person name="Chang H.-W."/>
            <person name="Raman A."/>
            <person name="Venkatesh S."/>
            <person name="Gehrig J."/>
        </authorList>
    </citation>
    <scope>NUCLEOTIDE SEQUENCE [LARGE SCALE GENOMIC DNA]</scope>
    <source>
        <strain evidence="8">Bifidobacterium_pseudocatenulatum_LFYP_29</strain>
    </source>
</reference>
<comment type="similarity">
    <text evidence="3">Belongs to the CoaE family.</text>
</comment>
<dbReference type="PANTHER" id="PTHR10695:SF46">
    <property type="entry name" value="BIFUNCTIONAL COENZYME A SYNTHASE-RELATED"/>
    <property type="match status" value="1"/>
</dbReference>
<evidence type="ECO:0000256" key="3">
    <source>
        <dbReference type="HAMAP-Rule" id="MF_00376"/>
    </source>
</evidence>
<dbReference type="Proteomes" id="UP000261031">
    <property type="component" value="Unassembled WGS sequence"/>
</dbReference>
<dbReference type="STRING" id="28026.GCA_000940535_00799"/>
<reference evidence="5 12" key="3">
    <citation type="submission" date="2023-01" db="EMBL/GenBank/DDBJ databases">
        <title>Human gut microbiome strain richness.</title>
        <authorList>
            <person name="Chen-Liaw A."/>
        </authorList>
    </citation>
    <scope>NUCLEOTIDE SEQUENCE [LARGE SCALE GENOMIC DNA]</scope>
    <source>
        <strain evidence="5 12">RTP21311st1_C8_RTP21311_201001</strain>
    </source>
</reference>
<evidence type="ECO:0000313" key="6">
    <source>
        <dbReference type="EMBL" id="RGP03488.1"/>
    </source>
</evidence>
<sequence length="222" mass="24791">MCMASAHAKRITMAVVVIRIGLTGGIAAGKSTVSARLRELGAVLVDYDLLARQVVEPGSIGLQRIVECFGSDALTDRGELNRAWMAEHVFSGADAERKRKMLDGIEHPLIYELAVQLEHEAVEVDCQAVVVHDIPLLAEVIDSIPFEFDHIVTVEAPEQVRVSRMMSTRGMSESQAWNRVNHQSSVEQRLAIADEIIDSTQSLEQMFEHIDMLMQQWRTEAR</sequence>
<dbReference type="InterPro" id="IPR027417">
    <property type="entry name" value="P-loop_NTPase"/>
</dbReference>
<organism evidence="6 9">
    <name type="scientific">Bifidobacterium pseudocatenulatum</name>
    <dbReference type="NCBI Taxonomy" id="28026"/>
    <lineage>
        <taxon>Bacteria</taxon>
        <taxon>Bacillati</taxon>
        <taxon>Actinomycetota</taxon>
        <taxon>Actinomycetes</taxon>
        <taxon>Bifidobacteriales</taxon>
        <taxon>Bifidobacteriaceae</taxon>
        <taxon>Bifidobacterium</taxon>
    </lineage>
</organism>
<evidence type="ECO:0000256" key="1">
    <source>
        <dbReference type="ARBA" id="ARBA00022741"/>
    </source>
</evidence>
<dbReference type="OrthoDB" id="9812943at2"/>
<dbReference type="InterPro" id="IPR001977">
    <property type="entry name" value="Depp_CoAkinase"/>
</dbReference>
<comment type="pathway">
    <text evidence="3">Cofactor biosynthesis; coenzyme A biosynthesis; CoA from (R)-pantothenate: step 5/5.</text>
</comment>
<dbReference type="GO" id="GO:0005524">
    <property type="term" value="F:ATP binding"/>
    <property type="evidence" value="ECO:0007669"/>
    <property type="project" value="UniProtKB-UniRule"/>
</dbReference>
<dbReference type="Gene3D" id="3.40.50.300">
    <property type="entry name" value="P-loop containing nucleotide triphosphate hydrolases"/>
    <property type="match status" value="1"/>
</dbReference>
<dbReference type="EMBL" id="QSDK01000001">
    <property type="protein sequence ID" value="RGY77923.1"/>
    <property type="molecule type" value="Genomic_DNA"/>
</dbReference>
<keyword evidence="3 6" id="KW-0418">Kinase</keyword>
<evidence type="ECO:0000313" key="12">
    <source>
        <dbReference type="Proteomes" id="UP001212008"/>
    </source>
</evidence>
<comment type="function">
    <text evidence="3">Catalyzes the phosphorylation of the 3'-hydroxyl group of dephosphocoenzyme A to form coenzyme A.</text>
</comment>
<evidence type="ECO:0000256" key="4">
    <source>
        <dbReference type="NCBIfam" id="TIGR00152"/>
    </source>
</evidence>